<dbReference type="Proteomes" id="UP000276133">
    <property type="component" value="Unassembled WGS sequence"/>
</dbReference>
<comment type="caution">
    <text evidence="2">The sequence shown here is derived from an EMBL/GenBank/DDBJ whole genome shotgun (WGS) entry which is preliminary data.</text>
</comment>
<feature type="transmembrane region" description="Helical" evidence="1">
    <location>
        <begin position="41"/>
        <end position="61"/>
    </location>
</feature>
<reference evidence="2 3" key="1">
    <citation type="journal article" date="2018" name="Sci. Rep.">
        <title>Genomic signatures of local adaptation to the degree of environmental predictability in rotifers.</title>
        <authorList>
            <person name="Franch-Gras L."/>
            <person name="Hahn C."/>
            <person name="Garcia-Roger E.M."/>
            <person name="Carmona M.J."/>
            <person name="Serra M."/>
            <person name="Gomez A."/>
        </authorList>
    </citation>
    <scope>NUCLEOTIDE SEQUENCE [LARGE SCALE GENOMIC DNA]</scope>
    <source>
        <strain evidence="2">HYR1</strain>
    </source>
</reference>
<evidence type="ECO:0000313" key="2">
    <source>
        <dbReference type="EMBL" id="RNA42606.1"/>
    </source>
</evidence>
<proteinExistence type="predicted"/>
<accession>A0A3M7T3J2</accession>
<gene>
    <name evidence="2" type="ORF">BpHYR1_022375</name>
</gene>
<evidence type="ECO:0000313" key="3">
    <source>
        <dbReference type="Proteomes" id="UP000276133"/>
    </source>
</evidence>
<sequence length="180" mass="21326">MHFDIYGYISKYQNLLNFTNGTVYLDIYSEFNGDKFTDINYFGDSLYTIVGFAWFCGRLILVDQKSKQKLTIFSKHKIFTHLYFWATNTSELEPWLCKWKMKFAKINLAAQFSQEIRDLIISHNKFRINLKLEKMSSMLFLRIQAPVVILSAIKATITLNVHIYNELEKHIELKLKAKKY</sequence>
<dbReference type="AlphaFoldDB" id="A0A3M7T3J2"/>
<organism evidence="2 3">
    <name type="scientific">Brachionus plicatilis</name>
    <name type="common">Marine rotifer</name>
    <name type="synonym">Brachionus muelleri</name>
    <dbReference type="NCBI Taxonomy" id="10195"/>
    <lineage>
        <taxon>Eukaryota</taxon>
        <taxon>Metazoa</taxon>
        <taxon>Spiralia</taxon>
        <taxon>Gnathifera</taxon>
        <taxon>Rotifera</taxon>
        <taxon>Eurotatoria</taxon>
        <taxon>Monogononta</taxon>
        <taxon>Pseudotrocha</taxon>
        <taxon>Ploima</taxon>
        <taxon>Brachionidae</taxon>
        <taxon>Brachionus</taxon>
    </lineage>
</organism>
<evidence type="ECO:0000256" key="1">
    <source>
        <dbReference type="SAM" id="Phobius"/>
    </source>
</evidence>
<keyword evidence="3" id="KW-1185">Reference proteome</keyword>
<keyword evidence="1" id="KW-1133">Transmembrane helix</keyword>
<dbReference type="EMBL" id="REGN01000346">
    <property type="protein sequence ID" value="RNA42606.1"/>
    <property type="molecule type" value="Genomic_DNA"/>
</dbReference>
<protein>
    <submittedName>
        <fullName evidence="2">Uncharacterized protein</fullName>
    </submittedName>
</protein>
<keyword evidence="1" id="KW-0812">Transmembrane</keyword>
<keyword evidence="1" id="KW-0472">Membrane</keyword>
<name>A0A3M7T3J2_BRAPC</name>